<keyword evidence="5" id="KW-0539">Nucleus</keyword>
<reference evidence="10 11" key="1">
    <citation type="journal article" date="2024" name="Nat. Commun.">
        <title>Phylogenomics reveals the evolutionary origins of lichenization in chlorophyte algae.</title>
        <authorList>
            <person name="Puginier C."/>
            <person name="Libourel C."/>
            <person name="Otte J."/>
            <person name="Skaloud P."/>
            <person name="Haon M."/>
            <person name="Grisel S."/>
            <person name="Petersen M."/>
            <person name="Berrin J.G."/>
            <person name="Delaux P.M."/>
            <person name="Dal Grande F."/>
            <person name="Keller J."/>
        </authorList>
    </citation>
    <scope>NUCLEOTIDE SEQUENCE [LARGE SCALE GENOMIC DNA]</scope>
    <source>
        <strain evidence="10 11">SAG 2036</strain>
    </source>
</reference>
<dbReference type="CDD" id="cd07032">
    <property type="entry name" value="RNAP_I_II_AC40"/>
    <property type="match status" value="1"/>
</dbReference>
<keyword evidence="3" id="KW-0240">DNA-directed RNA polymerase</keyword>
<evidence type="ECO:0000256" key="3">
    <source>
        <dbReference type="ARBA" id="ARBA00022478"/>
    </source>
</evidence>
<dbReference type="SMART" id="SM00662">
    <property type="entry name" value="RPOLD"/>
    <property type="match status" value="1"/>
</dbReference>
<dbReference type="Pfam" id="PF01000">
    <property type="entry name" value="RNA_pol_A_bac"/>
    <property type="match status" value="1"/>
</dbReference>
<dbReference type="InterPro" id="IPR022842">
    <property type="entry name" value="RNAP_Rpo3/Rpb3/RPAC1"/>
</dbReference>
<dbReference type="GO" id="GO:0005666">
    <property type="term" value="C:RNA polymerase III complex"/>
    <property type="evidence" value="ECO:0007669"/>
    <property type="project" value="TreeGrafter"/>
</dbReference>
<dbReference type="InterPro" id="IPR011262">
    <property type="entry name" value="DNA-dir_RNA_pol_insert"/>
</dbReference>
<dbReference type="Pfam" id="PF01193">
    <property type="entry name" value="RNA_pol_L"/>
    <property type="match status" value="1"/>
</dbReference>
<dbReference type="Gene3D" id="3.30.1360.10">
    <property type="entry name" value="RNA polymerase, RBP11-like subunit"/>
    <property type="match status" value="1"/>
</dbReference>
<dbReference type="GO" id="GO:0005736">
    <property type="term" value="C:RNA polymerase I complex"/>
    <property type="evidence" value="ECO:0007669"/>
    <property type="project" value="TreeGrafter"/>
</dbReference>
<keyword evidence="4" id="KW-0804">Transcription</keyword>
<dbReference type="PANTHER" id="PTHR11800:SF13">
    <property type="entry name" value="DNA-DIRECTED RNA POLYMERASES I AND III SUBUNIT RPAC1"/>
    <property type="match status" value="1"/>
</dbReference>
<protein>
    <recommendedName>
        <fullName evidence="2">DNA-directed RNA polymerases I and III subunit RPAC1</fullName>
    </recommendedName>
    <alternativeName>
        <fullName evidence="7">Plastid-encoded RNA polymerase subunit alpha</fullName>
    </alternativeName>
</protein>
<evidence type="ECO:0000313" key="10">
    <source>
        <dbReference type="EMBL" id="KAK9810934.1"/>
    </source>
</evidence>
<comment type="caution">
    <text evidence="10">The sequence shown here is derived from an EMBL/GenBank/DDBJ whole genome shotgun (WGS) entry which is preliminary data.</text>
</comment>
<dbReference type="InterPro" id="IPR050518">
    <property type="entry name" value="Rpo3/RPB3_RNA_Pol_subunit"/>
</dbReference>
<dbReference type="InterPro" id="IPR011263">
    <property type="entry name" value="DNA-dir_RNA_pol_RpoA/D/Rpb3"/>
</dbReference>
<dbReference type="PANTHER" id="PTHR11800">
    <property type="entry name" value="DNA-DIRECTED RNA POLYMERASE"/>
    <property type="match status" value="1"/>
</dbReference>
<evidence type="ECO:0000313" key="11">
    <source>
        <dbReference type="Proteomes" id="UP001465755"/>
    </source>
</evidence>
<dbReference type="Gene3D" id="2.170.120.12">
    <property type="entry name" value="DNA-directed RNA polymerase, insert domain"/>
    <property type="match status" value="1"/>
</dbReference>
<dbReference type="InterPro" id="IPR036643">
    <property type="entry name" value="RNApol_insert_sf"/>
</dbReference>
<accession>A0AAW1PS33</accession>
<dbReference type="Proteomes" id="UP001465755">
    <property type="component" value="Unassembled WGS sequence"/>
</dbReference>
<feature type="domain" description="DNA-directed RNA polymerase RpoA/D/Rpb3-type" evidence="9">
    <location>
        <begin position="156"/>
        <end position="438"/>
    </location>
</feature>
<evidence type="ECO:0000256" key="1">
    <source>
        <dbReference type="ARBA" id="ARBA00004123"/>
    </source>
</evidence>
<evidence type="ECO:0000256" key="4">
    <source>
        <dbReference type="ARBA" id="ARBA00023163"/>
    </source>
</evidence>
<evidence type="ECO:0000256" key="5">
    <source>
        <dbReference type="ARBA" id="ARBA00023242"/>
    </source>
</evidence>
<feature type="region of interest" description="Disordered" evidence="8">
    <location>
        <begin position="21"/>
        <end position="92"/>
    </location>
</feature>
<organism evidence="10 11">
    <name type="scientific">Symbiochloris irregularis</name>
    <dbReference type="NCBI Taxonomy" id="706552"/>
    <lineage>
        <taxon>Eukaryota</taxon>
        <taxon>Viridiplantae</taxon>
        <taxon>Chlorophyta</taxon>
        <taxon>core chlorophytes</taxon>
        <taxon>Trebouxiophyceae</taxon>
        <taxon>Trebouxiales</taxon>
        <taxon>Trebouxiaceae</taxon>
        <taxon>Symbiochloris</taxon>
    </lineage>
</organism>
<dbReference type="InterPro" id="IPR033901">
    <property type="entry name" value="RNAPI/III_AC40"/>
</dbReference>
<evidence type="ECO:0000256" key="8">
    <source>
        <dbReference type="SAM" id="MobiDB-lite"/>
    </source>
</evidence>
<name>A0AAW1PS33_9CHLO</name>
<gene>
    <name evidence="10" type="ORF">WJX73_009740</name>
</gene>
<keyword evidence="11" id="KW-1185">Reference proteome</keyword>
<dbReference type="GO" id="GO:0003677">
    <property type="term" value="F:DNA binding"/>
    <property type="evidence" value="ECO:0007669"/>
    <property type="project" value="InterPro"/>
</dbReference>
<sequence>MSCNRAASVWRLAVKYSICKRSSRPRPASQEPVTLGPEAHKSAQGFSASSIGMPRKKARQSDGGATASAYVKSEDEGDDDAQPEPTDRPTLPHHLQVQHDYMVAGEHLNYNTSTVTSALAYLGLGIDNQWDLDEFKRAFRAEVAWISKDTATSEEDMEFDLQGIDPAIANAFRRILLAEVPTMAIEHVFIINNTSIIPDEMLAHRLGLIPIKADAALFQENAAADVGTENNCIIFKLKADCKKRVPSGTIVNDSVFSRQLVWLPKGSEIPDETKCKFSGTQHSLMPEGCAPVHDDILIAKLRPGQGFEVECVATKGNGAEHAKWSPVATAWYRLLPEVALLDDITGADAEELAEKLPGLFTLDKSGAAVVGSARDFPQLHEKVRALANEERWRDRMQLRKRKDHFIFTVQSTGILPPDELFIRSVDELSAKCGRLLERL</sequence>
<proteinExistence type="inferred from homology"/>
<evidence type="ECO:0000256" key="7">
    <source>
        <dbReference type="ARBA" id="ARBA00031776"/>
    </source>
</evidence>
<dbReference type="GO" id="GO:0006351">
    <property type="term" value="P:DNA-templated transcription"/>
    <property type="evidence" value="ECO:0007669"/>
    <property type="project" value="InterPro"/>
</dbReference>
<dbReference type="HAMAP" id="MF_00320">
    <property type="entry name" value="RNApol_arch_Rpo3"/>
    <property type="match status" value="1"/>
</dbReference>
<dbReference type="SUPFAM" id="SSF56553">
    <property type="entry name" value="Insert subdomain of RNA polymerase alpha subunit"/>
    <property type="match status" value="1"/>
</dbReference>
<dbReference type="EMBL" id="JALJOQ010000013">
    <property type="protein sequence ID" value="KAK9810934.1"/>
    <property type="molecule type" value="Genomic_DNA"/>
</dbReference>
<dbReference type="SUPFAM" id="SSF55257">
    <property type="entry name" value="RBP11-like subunits of RNA polymerase"/>
    <property type="match status" value="1"/>
</dbReference>
<evidence type="ECO:0000259" key="9">
    <source>
        <dbReference type="SMART" id="SM00662"/>
    </source>
</evidence>
<dbReference type="AlphaFoldDB" id="A0AAW1PS33"/>
<evidence type="ECO:0000256" key="6">
    <source>
        <dbReference type="ARBA" id="ARBA00025804"/>
    </source>
</evidence>
<comment type="similarity">
    <text evidence="6">Belongs to the archaeal Rpo3/eukaryotic RPB3 RNA polymerase subunit family.</text>
</comment>
<dbReference type="GO" id="GO:0046983">
    <property type="term" value="F:protein dimerization activity"/>
    <property type="evidence" value="ECO:0007669"/>
    <property type="project" value="InterPro"/>
</dbReference>
<dbReference type="InterPro" id="IPR036603">
    <property type="entry name" value="RBP11-like"/>
</dbReference>
<evidence type="ECO:0000256" key="2">
    <source>
        <dbReference type="ARBA" id="ARBA00022083"/>
    </source>
</evidence>
<dbReference type="PROSITE" id="PS00446">
    <property type="entry name" value="RNA_POL_D_30KD"/>
    <property type="match status" value="1"/>
</dbReference>
<dbReference type="InterPro" id="IPR001514">
    <property type="entry name" value="DNA-dir_RNA_pol_30-40kDasu_CS"/>
</dbReference>
<dbReference type="GO" id="GO:0003899">
    <property type="term" value="F:DNA-directed RNA polymerase activity"/>
    <property type="evidence" value="ECO:0007669"/>
    <property type="project" value="InterPro"/>
</dbReference>
<comment type="subcellular location">
    <subcellularLocation>
        <location evidence="1">Nucleus</location>
    </subcellularLocation>
</comment>